<dbReference type="GO" id="GO:0005764">
    <property type="term" value="C:lysosome"/>
    <property type="evidence" value="ECO:0007669"/>
    <property type="project" value="UniProtKB-SubCell"/>
</dbReference>
<protein>
    <submittedName>
        <fullName evidence="18">Ribonuclease A family member k6</fullName>
    </submittedName>
</protein>
<evidence type="ECO:0000256" key="1">
    <source>
        <dbReference type="ARBA" id="ARBA00004371"/>
    </source>
</evidence>
<dbReference type="GO" id="GO:0016787">
    <property type="term" value="F:hydrolase activity"/>
    <property type="evidence" value="ECO:0007669"/>
    <property type="project" value="UniProtKB-KW"/>
</dbReference>
<reference evidence="18 19" key="1">
    <citation type="submission" date="2019-05" db="EMBL/GenBank/DDBJ databases">
        <title>A Chromosome-scale Meerkat (S. suricatta) Genome Assembly.</title>
        <authorList>
            <person name="Dudchenko O."/>
            <person name="Lieberman Aiden E."/>
            <person name="Tung J."/>
            <person name="Barreiro L.B."/>
            <person name="Clutton-Brock T.H."/>
        </authorList>
    </citation>
    <scope>NUCLEOTIDE SEQUENCE [LARGE SCALE GENOMIC DNA]</scope>
</reference>
<dbReference type="PANTHER" id="PTHR11437">
    <property type="entry name" value="RIBONUCLEASE"/>
    <property type="match status" value="1"/>
</dbReference>
<evidence type="ECO:0000256" key="8">
    <source>
        <dbReference type="ARBA" id="ARBA00022729"/>
    </source>
</evidence>
<evidence type="ECO:0000256" key="12">
    <source>
        <dbReference type="ARBA" id="ARBA00023157"/>
    </source>
</evidence>
<evidence type="ECO:0000256" key="11">
    <source>
        <dbReference type="ARBA" id="ARBA00023022"/>
    </source>
</evidence>
<evidence type="ECO:0000256" key="13">
    <source>
        <dbReference type="ARBA" id="ARBA00023180"/>
    </source>
</evidence>
<dbReference type="PANTHER" id="PTHR11437:SF4">
    <property type="entry name" value="RIBONUCLEASE K6"/>
    <property type="match status" value="1"/>
</dbReference>
<dbReference type="OMA" id="LTKAHWF"/>
<dbReference type="InterPro" id="IPR001427">
    <property type="entry name" value="RNaseA"/>
</dbReference>
<dbReference type="InterPro" id="IPR036816">
    <property type="entry name" value="RNaseA-like_dom_sf"/>
</dbReference>
<feature type="signal peptide" evidence="16">
    <location>
        <begin position="1"/>
        <end position="27"/>
    </location>
</feature>
<gene>
    <name evidence="18" type="primary">RNASE6</name>
</gene>
<keyword evidence="7 16" id="KW-0540">Nuclease</keyword>
<dbReference type="GO" id="GO:0003676">
    <property type="term" value="F:nucleic acid binding"/>
    <property type="evidence" value="ECO:0007669"/>
    <property type="project" value="InterPro"/>
</dbReference>
<dbReference type="PROSITE" id="PS00127">
    <property type="entry name" value="RNASE_PANCREATIC"/>
    <property type="match status" value="1"/>
</dbReference>
<evidence type="ECO:0000256" key="15">
    <source>
        <dbReference type="ARBA" id="ARBA00038824"/>
    </source>
</evidence>
<evidence type="ECO:0000256" key="9">
    <source>
        <dbReference type="ARBA" id="ARBA00022759"/>
    </source>
</evidence>
<reference evidence="18" key="3">
    <citation type="submission" date="2025-09" db="UniProtKB">
        <authorList>
            <consortium name="Ensembl"/>
        </authorList>
    </citation>
    <scope>IDENTIFICATION</scope>
</reference>
<dbReference type="InterPro" id="IPR023412">
    <property type="entry name" value="RNaseA_domain"/>
</dbReference>
<dbReference type="GO" id="GO:0050830">
    <property type="term" value="P:defense response to Gram-positive bacterium"/>
    <property type="evidence" value="ECO:0007669"/>
    <property type="project" value="TreeGrafter"/>
</dbReference>
<dbReference type="Ensembl" id="ENSSSUT00005013879.1">
    <property type="protein sequence ID" value="ENSSSUP00005012122.1"/>
    <property type="gene ID" value="ENSSSUG00005007809.1"/>
</dbReference>
<dbReference type="Pfam" id="PF00074">
    <property type="entry name" value="RnaseA"/>
    <property type="match status" value="1"/>
</dbReference>
<evidence type="ECO:0000256" key="10">
    <source>
        <dbReference type="ARBA" id="ARBA00022801"/>
    </source>
</evidence>
<comment type="similarity">
    <text evidence="4 16">Belongs to the pancreatic ribonuclease family.</text>
</comment>
<evidence type="ECO:0000256" key="3">
    <source>
        <dbReference type="ARBA" id="ARBA00004613"/>
    </source>
</evidence>
<dbReference type="CDD" id="cd06265">
    <property type="entry name" value="RNase_A_canonical"/>
    <property type="match status" value="1"/>
</dbReference>
<evidence type="ECO:0000256" key="16">
    <source>
        <dbReference type="RuleBase" id="RU000651"/>
    </source>
</evidence>
<feature type="domain" description="Ribonuclease A-domain" evidence="17">
    <location>
        <begin position="31"/>
        <end position="154"/>
    </location>
</feature>
<evidence type="ECO:0000256" key="5">
    <source>
        <dbReference type="ARBA" id="ARBA00022525"/>
    </source>
</evidence>
<dbReference type="AlphaFoldDB" id="A0A673TFP7"/>
<organism evidence="18 19">
    <name type="scientific">Suricata suricatta</name>
    <name type="common">Meerkat</name>
    <dbReference type="NCBI Taxonomy" id="37032"/>
    <lineage>
        <taxon>Eukaryota</taxon>
        <taxon>Metazoa</taxon>
        <taxon>Chordata</taxon>
        <taxon>Craniata</taxon>
        <taxon>Vertebrata</taxon>
        <taxon>Euteleostomi</taxon>
        <taxon>Mammalia</taxon>
        <taxon>Eutheria</taxon>
        <taxon>Laurasiatheria</taxon>
        <taxon>Carnivora</taxon>
        <taxon>Feliformia</taxon>
        <taxon>Herpestidae</taxon>
        <taxon>Suricata</taxon>
    </lineage>
</organism>
<keyword evidence="12" id="KW-1015">Disulfide bond</keyword>
<comment type="subunit">
    <text evidence="15">Interacts (via N-terminus) with bacterial lipopolysaccharide (LPS).</text>
</comment>
<evidence type="ECO:0000256" key="7">
    <source>
        <dbReference type="ARBA" id="ARBA00022722"/>
    </source>
</evidence>
<keyword evidence="10 16" id="KW-0378">Hydrolase</keyword>
<evidence type="ECO:0000313" key="18">
    <source>
        <dbReference type="Ensembl" id="ENSSSUP00005012122.1"/>
    </source>
</evidence>
<dbReference type="Gene3D" id="3.10.130.10">
    <property type="entry name" value="Ribonuclease A-like domain"/>
    <property type="match status" value="1"/>
</dbReference>
<dbReference type="GO" id="GO:0019731">
    <property type="term" value="P:antibacterial humoral response"/>
    <property type="evidence" value="ECO:0007669"/>
    <property type="project" value="TreeGrafter"/>
</dbReference>
<feature type="chain" id="PRO_5025708641" evidence="16">
    <location>
        <begin position="28"/>
        <end position="155"/>
    </location>
</feature>
<evidence type="ECO:0000256" key="2">
    <source>
        <dbReference type="ARBA" id="ARBA00004463"/>
    </source>
</evidence>
<keyword evidence="6" id="KW-0929">Antimicrobial</keyword>
<dbReference type="FunFam" id="3.10.130.10:FF:000001">
    <property type="entry name" value="Ribonuclease pancreatic"/>
    <property type="match status" value="1"/>
</dbReference>
<dbReference type="PRINTS" id="PR00794">
    <property type="entry name" value="RIBONUCLEASE"/>
</dbReference>
<dbReference type="Proteomes" id="UP000472268">
    <property type="component" value="Chromosome 9"/>
</dbReference>
<evidence type="ECO:0000256" key="6">
    <source>
        <dbReference type="ARBA" id="ARBA00022529"/>
    </source>
</evidence>
<dbReference type="GO" id="GO:0050829">
    <property type="term" value="P:defense response to Gram-negative bacterium"/>
    <property type="evidence" value="ECO:0007669"/>
    <property type="project" value="TreeGrafter"/>
</dbReference>
<dbReference type="GO" id="GO:0004540">
    <property type="term" value="F:RNA nuclease activity"/>
    <property type="evidence" value="ECO:0007669"/>
    <property type="project" value="TreeGrafter"/>
</dbReference>
<keyword evidence="8 16" id="KW-0732">Signal</keyword>
<dbReference type="GO" id="GO:0004519">
    <property type="term" value="F:endonuclease activity"/>
    <property type="evidence" value="ECO:0007669"/>
    <property type="project" value="UniProtKB-KW"/>
</dbReference>
<keyword evidence="19" id="KW-1185">Reference proteome</keyword>
<keyword evidence="5" id="KW-0964">Secreted</keyword>
<dbReference type="GO" id="GO:0045087">
    <property type="term" value="P:innate immune response"/>
    <property type="evidence" value="ECO:0007669"/>
    <property type="project" value="TreeGrafter"/>
</dbReference>
<evidence type="ECO:0000259" key="17">
    <source>
        <dbReference type="SMART" id="SM00092"/>
    </source>
</evidence>
<evidence type="ECO:0000256" key="14">
    <source>
        <dbReference type="ARBA" id="ARBA00023228"/>
    </source>
</evidence>
<dbReference type="GO" id="GO:0061844">
    <property type="term" value="P:antimicrobial humoral immune response mediated by antimicrobial peptide"/>
    <property type="evidence" value="ECO:0007669"/>
    <property type="project" value="TreeGrafter"/>
</dbReference>
<dbReference type="InterPro" id="IPR023411">
    <property type="entry name" value="RNaseA_AS"/>
</dbReference>
<proteinExistence type="inferred from homology"/>
<dbReference type="GO" id="GO:0005615">
    <property type="term" value="C:extracellular space"/>
    <property type="evidence" value="ECO:0007669"/>
    <property type="project" value="TreeGrafter"/>
</dbReference>
<name>A0A673TFP7_SURSU</name>
<accession>A0A673TFP7</accession>
<evidence type="ECO:0000313" key="19">
    <source>
        <dbReference type="Proteomes" id="UP000472268"/>
    </source>
</evidence>
<sequence length="155" mass="17674">MMLDLLGRFPLLLLLLGLWGPVCPLCAQPPPLTRAQWFKIQHVRSSLVNCNREMNGVNNYTQNCKSRNTFLQDSFKSVSDTCLLPNITCKNGLHNCHKSQRPISMTNCSLTAGRYPNCNYKTSYPQKFYIIACDPPQQGDPPYPWVPVHLDSIFR</sequence>
<reference evidence="18" key="2">
    <citation type="submission" date="2025-08" db="UniProtKB">
        <authorList>
            <consortium name="Ensembl"/>
        </authorList>
    </citation>
    <scope>IDENTIFICATION</scope>
</reference>
<keyword evidence="11" id="KW-0044">Antibiotic</keyword>
<dbReference type="SUPFAM" id="SSF54076">
    <property type="entry name" value="RNase A-like"/>
    <property type="match status" value="1"/>
</dbReference>
<dbReference type="SMART" id="SM00092">
    <property type="entry name" value="RNAse_Pc"/>
    <property type="match status" value="1"/>
</dbReference>
<evidence type="ECO:0000256" key="4">
    <source>
        <dbReference type="ARBA" id="ARBA00005600"/>
    </source>
</evidence>
<keyword evidence="9 16" id="KW-0255">Endonuclease</keyword>
<keyword evidence="14" id="KW-0458">Lysosome</keyword>
<comment type="subcellular location">
    <subcellularLocation>
        <location evidence="2">Cytoplasmic granule</location>
    </subcellularLocation>
    <subcellularLocation>
        <location evidence="1">Lysosome</location>
    </subcellularLocation>
    <subcellularLocation>
        <location evidence="3">Secreted</location>
    </subcellularLocation>
</comment>
<keyword evidence="13" id="KW-0325">Glycoprotein</keyword>